<keyword evidence="4" id="KW-1185">Reference proteome</keyword>
<dbReference type="Gene3D" id="3.30.420.40">
    <property type="match status" value="2"/>
</dbReference>
<dbReference type="SUPFAM" id="SSF53067">
    <property type="entry name" value="Actin-like ATPase domain"/>
    <property type="match status" value="1"/>
</dbReference>
<sequence length="518" mass="52978">MATSRSTPASRARSTRPSPPRAISTRSVYPGTLTDVTGGDGAGSTSSPTACASASGRAGAQTSSSSTTPPGRPLVAVRGTAARPVSGTTGRSAGSGRSRVGPIWSPPPSGASRVVFSDLVHATTPSRTDEAETSANDHIRRTNLQRVLTLLHYRGPRRRPEIALATGLTRSTVGLLVAELAQRGLVTEVVAPERGRGRPSPMIVANGDGVCAIAVNTESSVLTVALVGLGGVVHQVLVEAVDGAEDPALTCDRITRLVAELVTCAGPERRILGIGVAVPGQVQVGDGVVRHAPHLDWREVPLAAMLTAATGLTTTVGNDAAVILGATSAFGDGLANDLVYLVGRPSGVGGAIISRGRLVHGASGYAGEWGHVPVAQPGRPCVCGGVGCLETEVALDRLLAVAELDGDDPEQLAAALIRRDQPELETEARRQLGHLEVALRTVVNALNPGTILLGGFLAALLDSRTEHERSALVARAVGAAAETVTIRGTYGDAEQVLLGAAELAFVTLLRAPDLVGPA</sequence>
<protein>
    <submittedName>
        <fullName evidence="3">Transcriptional regulator</fullName>
    </submittedName>
</protein>
<dbReference type="PANTHER" id="PTHR18964">
    <property type="entry name" value="ROK (REPRESSOR, ORF, KINASE) FAMILY"/>
    <property type="match status" value="1"/>
</dbReference>
<dbReference type="PANTHER" id="PTHR18964:SF149">
    <property type="entry name" value="BIFUNCTIONAL UDP-N-ACETYLGLUCOSAMINE 2-EPIMERASE_N-ACETYLMANNOSAMINE KINASE"/>
    <property type="match status" value="1"/>
</dbReference>
<evidence type="ECO:0000313" key="3">
    <source>
        <dbReference type="EMBL" id="PWD52649.1"/>
    </source>
</evidence>
<reference evidence="3 4" key="1">
    <citation type="submission" date="2018-03" db="EMBL/GenBank/DDBJ databases">
        <title>Genome assembly of novel Miniimonas species PCH200.</title>
        <authorList>
            <person name="Thakur V."/>
            <person name="Kumar V."/>
            <person name="Singh D."/>
        </authorList>
    </citation>
    <scope>NUCLEOTIDE SEQUENCE [LARGE SCALE GENOMIC DNA]</scope>
    <source>
        <strain evidence="3 4">PCH200</strain>
    </source>
</reference>
<comment type="similarity">
    <text evidence="1">Belongs to the ROK (NagC/XylR) family.</text>
</comment>
<feature type="region of interest" description="Disordered" evidence="2">
    <location>
        <begin position="1"/>
        <end position="110"/>
    </location>
</feature>
<dbReference type="InterPro" id="IPR043129">
    <property type="entry name" value="ATPase_NBD"/>
</dbReference>
<evidence type="ECO:0000256" key="2">
    <source>
        <dbReference type="SAM" id="MobiDB-lite"/>
    </source>
</evidence>
<accession>A0A2U2A096</accession>
<gene>
    <name evidence="3" type="ORF">C8046_17910</name>
</gene>
<feature type="compositionally biased region" description="Low complexity" evidence="2">
    <location>
        <begin position="43"/>
        <end position="69"/>
    </location>
</feature>
<evidence type="ECO:0000313" key="4">
    <source>
        <dbReference type="Proteomes" id="UP000245166"/>
    </source>
</evidence>
<dbReference type="EMBL" id="PYHR01000002">
    <property type="protein sequence ID" value="PWD52649.1"/>
    <property type="molecule type" value="Genomic_DNA"/>
</dbReference>
<dbReference type="InterPro" id="IPR000600">
    <property type="entry name" value="ROK"/>
</dbReference>
<organism evidence="3 4">
    <name type="scientific">Serinibacter arcticus</name>
    <dbReference type="NCBI Taxonomy" id="1655435"/>
    <lineage>
        <taxon>Bacteria</taxon>
        <taxon>Bacillati</taxon>
        <taxon>Actinomycetota</taxon>
        <taxon>Actinomycetes</taxon>
        <taxon>Micrococcales</taxon>
        <taxon>Beutenbergiaceae</taxon>
        <taxon>Serinibacter</taxon>
    </lineage>
</organism>
<dbReference type="Pfam" id="PF00480">
    <property type="entry name" value="ROK"/>
    <property type="match status" value="1"/>
</dbReference>
<dbReference type="SUPFAM" id="SSF46785">
    <property type="entry name" value="Winged helix' DNA-binding domain"/>
    <property type="match status" value="1"/>
</dbReference>
<feature type="compositionally biased region" description="Low complexity" evidence="2">
    <location>
        <begin position="85"/>
        <end position="101"/>
    </location>
</feature>
<dbReference type="AlphaFoldDB" id="A0A2U2A096"/>
<comment type="caution">
    <text evidence="3">The sequence shown here is derived from an EMBL/GenBank/DDBJ whole genome shotgun (WGS) entry which is preliminary data.</text>
</comment>
<dbReference type="InterPro" id="IPR036388">
    <property type="entry name" value="WH-like_DNA-bd_sf"/>
</dbReference>
<dbReference type="Gene3D" id="1.10.10.10">
    <property type="entry name" value="Winged helix-like DNA-binding domain superfamily/Winged helix DNA-binding domain"/>
    <property type="match status" value="1"/>
</dbReference>
<proteinExistence type="inferred from homology"/>
<name>A0A2U2A096_9MICO</name>
<dbReference type="Proteomes" id="UP000245166">
    <property type="component" value="Unassembled WGS sequence"/>
</dbReference>
<evidence type="ECO:0000256" key="1">
    <source>
        <dbReference type="ARBA" id="ARBA00006479"/>
    </source>
</evidence>
<dbReference type="InterPro" id="IPR036390">
    <property type="entry name" value="WH_DNA-bd_sf"/>
</dbReference>
<feature type="compositionally biased region" description="Low complexity" evidence="2">
    <location>
        <begin position="1"/>
        <end position="27"/>
    </location>
</feature>